<evidence type="ECO:0000313" key="2">
    <source>
        <dbReference type="Proteomes" id="UP000595437"/>
    </source>
</evidence>
<sequence>MLERLLELEQSAEEIVDLDRKRQSNREALSGLRKVSKTHWAGENGDAWLALGNTFISLPMGRSIGLLEQGNRSVKAA</sequence>
<accession>A0A7T8HLL1</accession>
<feature type="non-terminal residue" evidence="1">
    <location>
        <position position="1"/>
    </location>
</feature>
<name>A0A7T8HLL1_CALRO</name>
<evidence type="ECO:0000313" key="1">
    <source>
        <dbReference type="EMBL" id="QQP52184.1"/>
    </source>
</evidence>
<keyword evidence="2" id="KW-1185">Reference proteome</keyword>
<dbReference type="Proteomes" id="UP000595437">
    <property type="component" value="Chromosome 3"/>
</dbReference>
<dbReference type="OrthoDB" id="20282at2759"/>
<protein>
    <submittedName>
        <fullName evidence="1">p53 and DNA damage-regulated protein 1</fullName>
    </submittedName>
</protein>
<organism evidence="1 2">
    <name type="scientific">Caligus rogercresseyi</name>
    <name type="common">Sea louse</name>
    <dbReference type="NCBI Taxonomy" id="217165"/>
    <lineage>
        <taxon>Eukaryota</taxon>
        <taxon>Metazoa</taxon>
        <taxon>Ecdysozoa</taxon>
        <taxon>Arthropoda</taxon>
        <taxon>Crustacea</taxon>
        <taxon>Multicrustacea</taxon>
        <taxon>Hexanauplia</taxon>
        <taxon>Copepoda</taxon>
        <taxon>Siphonostomatoida</taxon>
        <taxon>Caligidae</taxon>
        <taxon>Caligus</taxon>
    </lineage>
</organism>
<reference evidence="2" key="1">
    <citation type="submission" date="2021-01" db="EMBL/GenBank/DDBJ databases">
        <title>Caligus Genome Assembly.</title>
        <authorList>
            <person name="Gallardo-Escarate C."/>
        </authorList>
    </citation>
    <scope>NUCLEOTIDE SEQUENCE [LARGE SCALE GENOMIC DNA]</scope>
</reference>
<dbReference type="AlphaFoldDB" id="A0A7T8HLL1"/>
<proteinExistence type="predicted"/>
<dbReference type="EMBL" id="CP045892">
    <property type="protein sequence ID" value="QQP52184.1"/>
    <property type="molecule type" value="Genomic_DNA"/>
</dbReference>
<gene>
    <name evidence="1" type="ORF">FKW44_004241</name>
</gene>